<dbReference type="SUPFAM" id="SSF52029">
    <property type="entry name" value="GroEL apical domain-like"/>
    <property type="match status" value="1"/>
</dbReference>
<dbReference type="PRINTS" id="PR00298">
    <property type="entry name" value="CHAPERONIN60"/>
</dbReference>
<dbReference type="SUPFAM" id="SSF48592">
    <property type="entry name" value="GroEL equatorial domain-like"/>
    <property type="match status" value="1"/>
</dbReference>
<evidence type="ECO:0000313" key="10">
    <source>
        <dbReference type="EMBL" id="MFB9148340.1"/>
    </source>
</evidence>
<feature type="binding site" evidence="6">
    <location>
        <begin position="30"/>
        <end position="33"/>
    </location>
    <ligand>
        <name>ATP</name>
        <dbReference type="ChEBI" id="CHEBI:30616"/>
    </ligand>
</feature>
<dbReference type="InterPro" id="IPR001844">
    <property type="entry name" value="Cpn60/GroEL"/>
</dbReference>
<comment type="similarity">
    <text evidence="1 6 7">Belongs to the chaperonin (HSP60) family.</text>
</comment>
<dbReference type="InterPro" id="IPR002423">
    <property type="entry name" value="Cpn60/GroEL/TCP-1"/>
</dbReference>
<evidence type="ECO:0000256" key="4">
    <source>
        <dbReference type="ARBA" id="ARBA00023186"/>
    </source>
</evidence>
<evidence type="ECO:0000256" key="8">
    <source>
        <dbReference type="RuleBase" id="RU000419"/>
    </source>
</evidence>
<dbReference type="PANTHER" id="PTHR45633">
    <property type="entry name" value="60 KDA HEAT SHOCK PROTEIN, MITOCHONDRIAL"/>
    <property type="match status" value="1"/>
</dbReference>
<dbReference type="InterPro" id="IPR027409">
    <property type="entry name" value="GroEL-like_apical_dom_sf"/>
</dbReference>
<dbReference type="EC" id="5.6.1.7" evidence="6"/>
<keyword evidence="11" id="KW-1185">Reference proteome</keyword>
<protein>
    <recommendedName>
        <fullName evidence="6">Chaperonin GroEL</fullName>
        <ecNumber evidence="6">5.6.1.7</ecNumber>
    </recommendedName>
    <alternativeName>
        <fullName evidence="6">60 kDa chaperonin</fullName>
    </alternativeName>
    <alternativeName>
        <fullName evidence="6">Chaperonin-60</fullName>
        <shortName evidence="6">Cpn60</shortName>
    </alternativeName>
</protein>
<dbReference type="CDD" id="cd03344">
    <property type="entry name" value="GroEL"/>
    <property type="match status" value="1"/>
</dbReference>
<dbReference type="Gene3D" id="3.30.260.10">
    <property type="entry name" value="TCP-1-like chaperonin intermediate domain"/>
    <property type="match status" value="1"/>
</dbReference>
<keyword evidence="6" id="KW-0963">Cytoplasm</keyword>
<comment type="subcellular location">
    <subcellularLocation>
        <location evidence="6">Cytoplasm</location>
    </subcellularLocation>
</comment>
<evidence type="ECO:0000256" key="5">
    <source>
        <dbReference type="ARBA" id="ARBA00023235"/>
    </source>
</evidence>
<dbReference type="EMBL" id="JBHMEC010000002">
    <property type="protein sequence ID" value="MFB9148340.1"/>
    <property type="molecule type" value="Genomic_DNA"/>
</dbReference>
<evidence type="ECO:0000256" key="9">
    <source>
        <dbReference type="SAM" id="MobiDB-lite"/>
    </source>
</evidence>
<keyword evidence="4 6" id="KW-0143">Chaperone</keyword>
<organism evidence="10 11">
    <name type="scientific">Roseovarius ramblicola</name>
    <dbReference type="NCBI Taxonomy" id="2022336"/>
    <lineage>
        <taxon>Bacteria</taxon>
        <taxon>Pseudomonadati</taxon>
        <taxon>Pseudomonadota</taxon>
        <taxon>Alphaproteobacteria</taxon>
        <taxon>Rhodobacterales</taxon>
        <taxon>Roseobacteraceae</taxon>
        <taxon>Roseovarius</taxon>
    </lineage>
</organism>
<comment type="caution">
    <text evidence="6">Lacks conserved residue(s) required for the propagation of feature annotation.</text>
</comment>
<evidence type="ECO:0000256" key="3">
    <source>
        <dbReference type="ARBA" id="ARBA00022840"/>
    </source>
</evidence>
<feature type="binding site" evidence="6">
    <location>
        <position position="415"/>
    </location>
    <ligand>
        <name>ATP</name>
        <dbReference type="ChEBI" id="CHEBI:30616"/>
    </ligand>
</feature>
<feature type="region of interest" description="Disordered" evidence="9">
    <location>
        <begin position="526"/>
        <end position="548"/>
    </location>
</feature>
<feature type="compositionally biased region" description="Gly residues" evidence="9">
    <location>
        <begin position="530"/>
        <end position="548"/>
    </location>
</feature>
<keyword evidence="2 6" id="KW-0547">Nucleotide-binding</keyword>
<sequence>MAAKDVRFDTDARNRMVKGVNTLADAVKVTLGPKGRNVVLEKSFGSPRITKDGVSVAKEIELEDKFENMGAQMVKEVASRTNDEAGDGTTTATVLAQAIVKEGVKAVSAGMNPMDLKRGIDLATTKVVAHIKAAARKVENSEEVAQVGTVSANGEAEIGQMIADAMQKVGNEGVITVEEAKGLETETEVVEGMQFDRGYLSPYFVTNSDKMIAELDDCLILLHEKKLSSLQPMVPLLEQVIQSQKPLLIIAEDVEGEALATLVVNKLRGGLKIAAVKAPGFGDRRKAMLQDIAILTGGQVISEDLGMKLESVTMDMLGSAKTVNITKDETTIVDGHGSKDEIEARVAQIRTQIEDTTSDYDREKLQERVAKLAGGVAVIRVGGMTETEVKERKDRVDDALNATRAAVQEGIVVGGGVSLVQGAKSLDGLTGANTDQNAGIAIVRKALEWPLRQIAENAGVDGSVVAGKIRESDDLKFGYNAQTDEYGDMFKFGVIDPAKVVRTALEDASSIAGLLITTEAMVADKPQKEGAGGGGGGMPDMGGMGGMM</sequence>
<dbReference type="PROSITE" id="PS00296">
    <property type="entry name" value="CHAPERONINS_CPN60"/>
    <property type="match status" value="1"/>
</dbReference>
<dbReference type="Gene3D" id="3.50.7.10">
    <property type="entry name" value="GroEL"/>
    <property type="match status" value="1"/>
</dbReference>
<name>A0ABV5HXA7_9RHOB</name>
<dbReference type="Gene3D" id="1.10.560.10">
    <property type="entry name" value="GroEL-like equatorial domain"/>
    <property type="match status" value="1"/>
</dbReference>
<dbReference type="HAMAP" id="MF_00600">
    <property type="entry name" value="CH60"/>
    <property type="match status" value="1"/>
</dbReference>
<dbReference type="RefSeq" id="WP_377066168.1">
    <property type="nucleotide sequence ID" value="NZ_JBHMEC010000002.1"/>
</dbReference>
<feature type="binding site" evidence="6">
    <location>
        <position position="496"/>
    </location>
    <ligand>
        <name>ATP</name>
        <dbReference type="ChEBI" id="CHEBI:30616"/>
    </ligand>
</feature>
<dbReference type="NCBIfam" id="NF009488">
    <property type="entry name" value="PRK12850.1"/>
    <property type="match status" value="1"/>
</dbReference>
<dbReference type="InterPro" id="IPR027413">
    <property type="entry name" value="GROEL-like_equatorial_sf"/>
</dbReference>
<dbReference type="NCBIfam" id="NF009489">
    <property type="entry name" value="PRK12851.1"/>
    <property type="match status" value="1"/>
</dbReference>
<comment type="function">
    <text evidence="6 8">Together with its co-chaperonin GroES, plays an essential role in assisting protein folding. The GroEL-GroES system forms a nano-cage that allows encapsulation of the non-native substrate proteins and provides a physical environment optimized to promote and accelerate protein folding.</text>
</comment>
<dbReference type="InterPro" id="IPR018370">
    <property type="entry name" value="Chaperonin_Cpn60_CS"/>
</dbReference>
<evidence type="ECO:0000256" key="1">
    <source>
        <dbReference type="ARBA" id="ARBA00006607"/>
    </source>
</evidence>
<accession>A0ABV5HXA7</accession>
<dbReference type="NCBIfam" id="TIGR02348">
    <property type="entry name" value="GroEL"/>
    <property type="match status" value="1"/>
</dbReference>
<reference evidence="10 11" key="1">
    <citation type="submission" date="2024-09" db="EMBL/GenBank/DDBJ databases">
        <authorList>
            <person name="Sun Q."/>
            <person name="Mori K."/>
        </authorList>
    </citation>
    <scope>NUCLEOTIDE SEQUENCE [LARGE SCALE GENOMIC DNA]</scope>
    <source>
        <strain evidence="10 11">CECT 9424</strain>
    </source>
</reference>
<feature type="binding site" evidence="6">
    <location>
        <begin position="87"/>
        <end position="91"/>
    </location>
    <ligand>
        <name>ATP</name>
        <dbReference type="ChEBI" id="CHEBI:30616"/>
    </ligand>
</feature>
<comment type="caution">
    <text evidence="10">The sequence shown here is derived from an EMBL/GenBank/DDBJ whole genome shotgun (WGS) entry which is preliminary data.</text>
</comment>
<keyword evidence="5 6" id="KW-0413">Isomerase</keyword>
<dbReference type="Pfam" id="PF00118">
    <property type="entry name" value="Cpn60_TCP1"/>
    <property type="match status" value="1"/>
</dbReference>
<keyword evidence="3 6" id="KW-0067">ATP-binding</keyword>
<proteinExistence type="inferred from homology"/>
<comment type="subunit">
    <text evidence="6 8">Forms a cylinder of 14 subunits composed of two heptameric rings stacked back-to-back. Interacts with the co-chaperonin GroES.</text>
</comment>
<evidence type="ECO:0000256" key="2">
    <source>
        <dbReference type="ARBA" id="ARBA00022741"/>
    </source>
</evidence>
<evidence type="ECO:0000256" key="7">
    <source>
        <dbReference type="RuleBase" id="RU000418"/>
    </source>
</evidence>
<evidence type="ECO:0000256" key="6">
    <source>
        <dbReference type="HAMAP-Rule" id="MF_00600"/>
    </source>
</evidence>
<feature type="binding site" evidence="6">
    <location>
        <position position="51"/>
    </location>
    <ligand>
        <name>ATP</name>
        <dbReference type="ChEBI" id="CHEBI:30616"/>
    </ligand>
</feature>
<dbReference type="NCBIfam" id="NF009487">
    <property type="entry name" value="PRK12849.1"/>
    <property type="match status" value="1"/>
</dbReference>
<dbReference type="InterPro" id="IPR027410">
    <property type="entry name" value="TCP-1-like_intermed_sf"/>
</dbReference>
<dbReference type="SUPFAM" id="SSF54849">
    <property type="entry name" value="GroEL-intermediate domain like"/>
    <property type="match status" value="1"/>
</dbReference>
<dbReference type="NCBIfam" id="NF000592">
    <property type="entry name" value="PRK00013.1"/>
    <property type="match status" value="1"/>
</dbReference>
<gene>
    <name evidence="6 10" type="primary">groL</name>
    <name evidence="6" type="synonym">groEL</name>
    <name evidence="10" type="ORF">ACFFU4_01080</name>
</gene>
<evidence type="ECO:0000313" key="11">
    <source>
        <dbReference type="Proteomes" id="UP001589670"/>
    </source>
</evidence>
<dbReference type="Proteomes" id="UP001589670">
    <property type="component" value="Unassembled WGS sequence"/>
</dbReference>